<dbReference type="EMBL" id="GBXM01028493">
    <property type="protein sequence ID" value="JAH80084.1"/>
    <property type="molecule type" value="Transcribed_RNA"/>
</dbReference>
<sequence>MKLLHCAALSVGFLPYRPTWRKTERFPDFCLAPSTPGSAQTTGKPRANLWTYRRKNSGSVAGKIQNQTTTKGQEDCAICYSDGKMEMMSDVKQPILLFVSI</sequence>
<name>A0A0E9VPL9_ANGAN</name>
<reference evidence="1" key="1">
    <citation type="submission" date="2014-11" db="EMBL/GenBank/DDBJ databases">
        <authorList>
            <person name="Amaro Gonzalez C."/>
        </authorList>
    </citation>
    <scope>NUCLEOTIDE SEQUENCE</scope>
</reference>
<dbReference type="AlphaFoldDB" id="A0A0E9VPL9"/>
<reference evidence="1" key="2">
    <citation type="journal article" date="2015" name="Fish Shellfish Immunol.">
        <title>Early steps in the European eel (Anguilla anguilla)-Vibrio vulnificus interaction in the gills: Role of the RtxA13 toxin.</title>
        <authorList>
            <person name="Callol A."/>
            <person name="Pajuelo D."/>
            <person name="Ebbesson L."/>
            <person name="Teles M."/>
            <person name="MacKenzie S."/>
            <person name="Amaro C."/>
        </authorList>
    </citation>
    <scope>NUCLEOTIDE SEQUENCE</scope>
</reference>
<accession>A0A0E9VPL9</accession>
<protein>
    <submittedName>
        <fullName evidence="1">Uncharacterized protein</fullName>
    </submittedName>
</protein>
<organism evidence="1">
    <name type="scientific">Anguilla anguilla</name>
    <name type="common">European freshwater eel</name>
    <name type="synonym">Muraena anguilla</name>
    <dbReference type="NCBI Taxonomy" id="7936"/>
    <lineage>
        <taxon>Eukaryota</taxon>
        <taxon>Metazoa</taxon>
        <taxon>Chordata</taxon>
        <taxon>Craniata</taxon>
        <taxon>Vertebrata</taxon>
        <taxon>Euteleostomi</taxon>
        <taxon>Actinopterygii</taxon>
        <taxon>Neopterygii</taxon>
        <taxon>Teleostei</taxon>
        <taxon>Anguilliformes</taxon>
        <taxon>Anguillidae</taxon>
        <taxon>Anguilla</taxon>
    </lineage>
</organism>
<proteinExistence type="predicted"/>
<evidence type="ECO:0000313" key="1">
    <source>
        <dbReference type="EMBL" id="JAH80084.1"/>
    </source>
</evidence>